<dbReference type="PANTHER" id="PTHR41287">
    <property type="match status" value="1"/>
</dbReference>
<name>A0A2V1K9B9_9ACTO</name>
<dbReference type="OrthoDB" id="3197057at2"/>
<protein>
    <submittedName>
        <fullName evidence="3">Terminase large subunit</fullName>
    </submittedName>
</protein>
<dbReference type="EMBL" id="QETB01000004">
    <property type="protein sequence ID" value="PWF26034.1"/>
    <property type="molecule type" value="Genomic_DNA"/>
</dbReference>
<dbReference type="PANTHER" id="PTHR41287:SF1">
    <property type="entry name" value="PROTEIN YMFN"/>
    <property type="match status" value="1"/>
</dbReference>
<dbReference type="Gene3D" id="3.40.50.300">
    <property type="entry name" value="P-loop containing nucleotide triphosphate hydrolases"/>
    <property type="match status" value="1"/>
</dbReference>
<evidence type="ECO:0000259" key="2">
    <source>
        <dbReference type="Pfam" id="PF20441"/>
    </source>
</evidence>
<dbReference type="Pfam" id="PF03354">
    <property type="entry name" value="TerL_ATPase"/>
    <property type="match status" value="1"/>
</dbReference>
<sequence length="487" mass="54184">MMAGPKAAIKADPLSFKGWPRDRARRRIRFIKEYLVTPRGHGAGKPVNLRAFQKEIITGAFAPGIRTALISIPRANGKTAIAAMLGLAELFVGPMSAEVLVVASDQRQANITFKLAKRMVELNPELADRTHIFSDRIYVPETDSTLVPLPAEYGALQGYDPSLLIVDELHVVTEDVWSAAVTAAGKRPESLTLAISTPAASEDSLMWRLVKHGREDEDAQFYLREWAAPEGCEVTDRDAWRIANPALADEDPFLAEDAIEAVRKTIREPVFRQLRLGQWAKGIDSWLPFGAWEDLAAPEVVVDPKQKIVLGFDGSASGDSTALIGCTVEKQPHVFVAGLWENPHDPRWRVPRREVIDQIRYMFNHYNVVELAADPWGWRTELEELAQEFGEKRVLMWNTAQAQRMGPATDRMYQAVVNKELTHDGNQSMANHFSHAVAKSSTVGDLITKDKRNSPRKIDAAVAAIVALDRSAFHSKKAGRKVASFKR</sequence>
<dbReference type="Proteomes" id="UP000245283">
    <property type="component" value="Unassembled WGS sequence"/>
</dbReference>
<evidence type="ECO:0000313" key="4">
    <source>
        <dbReference type="Proteomes" id="UP000245283"/>
    </source>
</evidence>
<feature type="domain" description="Terminase large subunit-like ATPase" evidence="1">
    <location>
        <begin position="65"/>
        <end position="210"/>
    </location>
</feature>
<accession>A0A2V1K9B9</accession>
<dbReference type="InterPro" id="IPR046461">
    <property type="entry name" value="TerL_ATPase"/>
</dbReference>
<feature type="domain" description="Terminase large subunit-like endonuclease" evidence="2">
    <location>
        <begin position="353"/>
        <end position="472"/>
    </location>
</feature>
<dbReference type="Pfam" id="PF20441">
    <property type="entry name" value="TerL_nuclease"/>
    <property type="match status" value="2"/>
</dbReference>
<proteinExistence type="predicted"/>
<gene>
    <name evidence="3" type="ORF">DD236_08035</name>
</gene>
<keyword evidence="4" id="KW-1185">Reference proteome</keyword>
<dbReference type="GO" id="GO:0004519">
    <property type="term" value="F:endonuclease activity"/>
    <property type="evidence" value="ECO:0007669"/>
    <property type="project" value="InterPro"/>
</dbReference>
<dbReference type="InterPro" id="IPR046462">
    <property type="entry name" value="TerL_nuclease"/>
</dbReference>
<evidence type="ECO:0000259" key="1">
    <source>
        <dbReference type="Pfam" id="PF03354"/>
    </source>
</evidence>
<dbReference type="AlphaFoldDB" id="A0A2V1K9B9"/>
<dbReference type="InterPro" id="IPR027417">
    <property type="entry name" value="P-loop_NTPase"/>
</dbReference>
<organism evidence="3 4">
    <name type="scientific">Ancrocorticia populi</name>
    <dbReference type="NCBI Taxonomy" id="2175228"/>
    <lineage>
        <taxon>Bacteria</taxon>
        <taxon>Bacillati</taxon>
        <taxon>Actinomycetota</taxon>
        <taxon>Actinomycetes</taxon>
        <taxon>Actinomycetales</taxon>
        <taxon>Actinomycetaceae</taxon>
        <taxon>Ancrocorticia</taxon>
    </lineage>
</organism>
<comment type="caution">
    <text evidence="3">The sequence shown here is derived from an EMBL/GenBank/DDBJ whole genome shotgun (WGS) entry which is preliminary data.</text>
</comment>
<dbReference type="InterPro" id="IPR005021">
    <property type="entry name" value="Terminase_largesu-like"/>
</dbReference>
<reference evidence="4" key="1">
    <citation type="submission" date="2018-05" db="EMBL/GenBank/DDBJ databases">
        <authorList>
            <person name="Li Y."/>
        </authorList>
    </citation>
    <scope>NUCLEOTIDE SEQUENCE [LARGE SCALE GENOMIC DNA]</scope>
    <source>
        <strain evidence="4">sk1b4</strain>
    </source>
</reference>
<evidence type="ECO:0000313" key="3">
    <source>
        <dbReference type="EMBL" id="PWF26034.1"/>
    </source>
</evidence>
<feature type="domain" description="Terminase large subunit-like endonuclease" evidence="2">
    <location>
        <begin position="216"/>
        <end position="336"/>
    </location>
</feature>